<evidence type="ECO:0000256" key="1">
    <source>
        <dbReference type="SAM" id="SignalP"/>
    </source>
</evidence>
<proteinExistence type="predicted"/>
<keyword evidence="1" id="KW-0732">Signal</keyword>
<feature type="signal peptide" evidence="1">
    <location>
        <begin position="1"/>
        <end position="28"/>
    </location>
</feature>
<comment type="caution">
    <text evidence="2">The sequence shown here is derived from an EMBL/GenBank/DDBJ whole genome shotgun (WGS) entry which is preliminary data.</text>
</comment>
<organism evidence="2 3">
    <name type="scientific">Polaromonas aquatica</name>
    <dbReference type="NCBI Taxonomy" id="332657"/>
    <lineage>
        <taxon>Bacteria</taxon>
        <taxon>Pseudomonadati</taxon>
        <taxon>Pseudomonadota</taxon>
        <taxon>Betaproteobacteria</taxon>
        <taxon>Burkholderiales</taxon>
        <taxon>Comamonadaceae</taxon>
        <taxon>Polaromonas</taxon>
    </lineage>
</organism>
<name>A0ABW1TZL6_9BURK</name>
<dbReference type="GO" id="GO:0006508">
    <property type="term" value="P:proteolysis"/>
    <property type="evidence" value="ECO:0007669"/>
    <property type="project" value="UniProtKB-KW"/>
</dbReference>
<dbReference type="PANTHER" id="PTHR43019:SF23">
    <property type="entry name" value="PROTEASE DO-LIKE 5, CHLOROPLASTIC"/>
    <property type="match status" value="1"/>
</dbReference>
<dbReference type="Gene3D" id="2.40.10.120">
    <property type="match status" value="1"/>
</dbReference>
<sequence length="456" mass="49124">MTQYPGTGLARALMAALLGGLCLHAAHAQTSLPSAALAPPGARAAAAEPAQISRDARRAYESTRDKLVQIRTLLRNSNTQASVGSGFFVAANGLIITNFHVASQLALEPERYRGVYVPIDGKEGEVELLAFDVRNDLALLRVKGAVGGMPVLGFREADKPLARGERIYSLGNPLDIGFAVTEGTYNGLVQRSFYPRIFFGGALNPGMSGGPAMDDAGRVVGVNVSKRLDGDLLSFLIPADFAKALLARSADAQPITKPAYAEVARQLAAHQDLLTARFTAAPLVPQKHGGYSVPVPEDSLARCWGRGREPGFKGFDVERTDCQIDSHLFAGDFNTGFIQLRYEAYDAPKLGRWRYSTMASRSFANESFRTQGSRKSTAAECSERFITTGGMAMRAVVCMSAYRKLPGLYDVSVLTMSINQPVRGVQGRLDARGVSFDNGLKLVAHYLAGFKWEAVP</sequence>
<dbReference type="InterPro" id="IPR009003">
    <property type="entry name" value="Peptidase_S1_PA"/>
</dbReference>
<dbReference type="PRINTS" id="PR00834">
    <property type="entry name" value="PROTEASES2C"/>
</dbReference>
<protein>
    <submittedName>
        <fullName evidence="2">Serine protease</fullName>
    </submittedName>
</protein>
<dbReference type="InterPro" id="IPR001940">
    <property type="entry name" value="Peptidase_S1C"/>
</dbReference>
<dbReference type="RefSeq" id="WP_371436853.1">
    <property type="nucleotide sequence ID" value="NZ_JBHSRS010000082.1"/>
</dbReference>
<keyword evidence="3" id="KW-1185">Reference proteome</keyword>
<dbReference type="Proteomes" id="UP001596270">
    <property type="component" value="Unassembled WGS sequence"/>
</dbReference>
<evidence type="ECO:0000313" key="3">
    <source>
        <dbReference type="Proteomes" id="UP001596270"/>
    </source>
</evidence>
<gene>
    <name evidence="2" type="ORF">ACFQND_17925</name>
</gene>
<reference evidence="3" key="1">
    <citation type="journal article" date="2019" name="Int. J. Syst. Evol. Microbiol.">
        <title>The Global Catalogue of Microorganisms (GCM) 10K type strain sequencing project: providing services to taxonomists for standard genome sequencing and annotation.</title>
        <authorList>
            <consortium name="The Broad Institute Genomics Platform"/>
            <consortium name="The Broad Institute Genome Sequencing Center for Infectious Disease"/>
            <person name="Wu L."/>
            <person name="Ma J."/>
        </authorList>
    </citation>
    <scope>NUCLEOTIDE SEQUENCE [LARGE SCALE GENOMIC DNA]</scope>
    <source>
        <strain evidence="3">CCUG 39402</strain>
    </source>
</reference>
<evidence type="ECO:0000313" key="2">
    <source>
        <dbReference type="EMBL" id="MFC6283106.1"/>
    </source>
</evidence>
<keyword evidence="2" id="KW-0378">Hydrolase</keyword>
<accession>A0ABW1TZL6</accession>
<dbReference type="SUPFAM" id="SSF50494">
    <property type="entry name" value="Trypsin-like serine proteases"/>
    <property type="match status" value="1"/>
</dbReference>
<dbReference type="PANTHER" id="PTHR43019">
    <property type="entry name" value="SERINE ENDOPROTEASE DEGS"/>
    <property type="match status" value="1"/>
</dbReference>
<dbReference type="Pfam" id="PF13365">
    <property type="entry name" value="Trypsin_2"/>
    <property type="match status" value="1"/>
</dbReference>
<keyword evidence="2" id="KW-0645">Protease</keyword>
<feature type="chain" id="PRO_5045574978" evidence="1">
    <location>
        <begin position="29"/>
        <end position="456"/>
    </location>
</feature>
<dbReference type="GO" id="GO:0008233">
    <property type="term" value="F:peptidase activity"/>
    <property type="evidence" value="ECO:0007669"/>
    <property type="project" value="UniProtKB-KW"/>
</dbReference>
<dbReference type="EMBL" id="JBHSRS010000082">
    <property type="protein sequence ID" value="MFC6283106.1"/>
    <property type="molecule type" value="Genomic_DNA"/>
</dbReference>